<organism evidence="1 2">
    <name type="scientific">Streptomyces vulcanius</name>
    <dbReference type="NCBI Taxonomy" id="1441876"/>
    <lineage>
        <taxon>Bacteria</taxon>
        <taxon>Bacillati</taxon>
        <taxon>Actinomycetota</taxon>
        <taxon>Actinomycetes</taxon>
        <taxon>Kitasatosporales</taxon>
        <taxon>Streptomycetaceae</taxon>
        <taxon>Streptomyces</taxon>
    </lineage>
</organism>
<accession>A0ABV9B782</accession>
<evidence type="ECO:0000313" key="2">
    <source>
        <dbReference type="Proteomes" id="UP001595839"/>
    </source>
</evidence>
<gene>
    <name evidence="1" type="ORF">ACFPIH_48430</name>
</gene>
<protein>
    <submittedName>
        <fullName evidence="1">Uncharacterized protein</fullName>
    </submittedName>
</protein>
<dbReference type="EMBL" id="JBHSFK010000052">
    <property type="protein sequence ID" value="MFC4507166.1"/>
    <property type="molecule type" value="Genomic_DNA"/>
</dbReference>
<evidence type="ECO:0000313" key="1">
    <source>
        <dbReference type="EMBL" id="MFC4507166.1"/>
    </source>
</evidence>
<reference evidence="2" key="1">
    <citation type="journal article" date="2019" name="Int. J. Syst. Evol. Microbiol.">
        <title>The Global Catalogue of Microorganisms (GCM) 10K type strain sequencing project: providing services to taxonomists for standard genome sequencing and annotation.</title>
        <authorList>
            <consortium name="The Broad Institute Genomics Platform"/>
            <consortium name="The Broad Institute Genome Sequencing Center for Infectious Disease"/>
            <person name="Wu L."/>
            <person name="Ma J."/>
        </authorList>
    </citation>
    <scope>NUCLEOTIDE SEQUENCE [LARGE SCALE GENOMIC DNA]</scope>
    <source>
        <strain evidence="2">CGMCC 4.7177</strain>
    </source>
</reference>
<sequence>MVTSAGLFGRRGGSVCSVADNAIANRPFVAGAGHVAAIEVALRGVVQLARLDAAKAASGSAHRVPASFETVAENR</sequence>
<dbReference type="RefSeq" id="WP_381185330.1">
    <property type="nucleotide sequence ID" value="NZ_JBHSFK010000052.1"/>
</dbReference>
<keyword evidence="2" id="KW-1185">Reference proteome</keyword>
<dbReference type="Proteomes" id="UP001595839">
    <property type="component" value="Unassembled WGS sequence"/>
</dbReference>
<comment type="caution">
    <text evidence="1">The sequence shown here is derived from an EMBL/GenBank/DDBJ whole genome shotgun (WGS) entry which is preliminary data.</text>
</comment>
<proteinExistence type="predicted"/>
<name>A0ABV9B782_9ACTN</name>